<reference evidence="1 2" key="1">
    <citation type="journal article" date="2019" name="Int. J. Syst. Evol. Microbiol.">
        <title>Acidithiobacillus sulfuriphilus sp. nov.: an extremely acidophilic sulfur-oxidizing chemolithotroph isolated from a neutral pH environment.</title>
        <authorList>
            <person name="Falagan C."/>
            <person name="Moya-Beltran A."/>
            <person name="Castro M."/>
            <person name="Quatrini R."/>
            <person name="Johnson D.B."/>
        </authorList>
    </citation>
    <scope>NUCLEOTIDE SEQUENCE [LARGE SCALE GENOMIC DNA]</scope>
    <source>
        <strain evidence="1 2">CJ-2</strain>
    </source>
</reference>
<dbReference type="Proteomes" id="UP000271650">
    <property type="component" value="Chromosome"/>
</dbReference>
<protein>
    <submittedName>
        <fullName evidence="1">Uncharacterized protein</fullName>
    </submittedName>
</protein>
<evidence type="ECO:0000313" key="2">
    <source>
        <dbReference type="Proteomes" id="UP000271650"/>
    </source>
</evidence>
<keyword evidence="2" id="KW-1185">Reference proteome</keyword>
<organism evidence="1 2">
    <name type="scientific">Acidithiobacillus sulfuriphilus</name>
    <dbReference type="NCBI Taxonomy" id="1867749"/>
    <lineage>
        <taxon>Bacteria</taxon>
        <taxon>Pseudomonadati</taxon>
        <taxon>Pseudomonadota</taxon>
        <taxon>Acidithiobacillia</taxon>
        <taxon>Acidithiobacillales</taxon>
        <taxon>Acidithiobacillaceae</taxon>
        <taxon>Acidithiobacillus</taxon>
    </lineage>
</organism>
<evidence type="ECO:0000313" key="1">
    <source>
        <dbReference type="EMBL" id="XRI75836.1"/>
    </source>
</evidence>
<name>A0ACD5HJX2_9PROT</name>
<gene>
    <name evidence="1" type="ORF">EC580_007565</name>
</gene>
<dbReference type="EMBL" id="CP127527">
    <property type="protein sequence ID" value="XRI75836.1"/>
    <property type="molecule type" value="Genomic_DNA"/>
</dbReference>
<proteinExistence type="predicted"/>
<sequence>MKNKISDLSKVELVFSPSSFASGISSATTNPTSSLPGETAAEAFIHPEVGQTELLFMSLDKLIAYFKNFLVAEIELTINGAVETNGLLRLAITAKGQGGVRVLLKPAETMLTNAPDKSPQAD</sequence>
<accession>A0ACD5HJX2</accession>